<dbReference type="EMBL" id="KN847585">
    <property type="protein sequence ID" value="KIV99078.1"/>
    <property type="molecule type" value="Genomic_DNA"/>
</dbReference>
<feature type="transmembrane region" description="Helical" evidence="5">
    <location>
        <begin position="88"/>
        <end position="109"/>
    </location>
</feature>
<evidence type="ECO:0000313" key="7">
    <source>
        <dbReference type="Proteomes" id="UP000053259"/>
    </source>
</evidence>
<dbReference type="HOGENOM" id="CLU_129401_0_0_1"/>
<dbReference type="EMBL" id="KN847585">
    <property type="protein sequence ID" value="KIV99077.1"/>
    <property type="molecule type" value="Genomic_DNA"/>
</dbReference>
<reference evidence="6 7" key="1">
    <citation type="submission" date="2015-01" db="EMBL/GenBank/DDBJ databases">
        <title>The Genome Sequence of Ochroconis gallopava CBS43764.</title>
        <authorList>
            <consortium name="The Broad Institute Genomics Platform"/>
            <person name="Cuomo C."/>
            <person name="de Hoog S."/>
            <person name="Gorbushina A."/>
            <person name="Stielow B."/>
            <person name="Teixiera M."/>
            <person name="Abouelleil A."/>
            <person name="Chapman S.B."/>
            <person name="Priest M."/>
            <person name="Young S.K."/>
            <person name="Wortman J."/>
            <person name="Nusbaum C."/>
            <person name="Birren B."/>
        </authorList>
    </citation>
    <scope>NUCLEOTIDE SEQUENCE [LARGE SCALE GENOMIC DNA]</scope>
    <source>
        <strain evidence="6 7">CBS 43764</strain>
    </source>
</reference>
<dbReference type="GeneID" id="27317157"/>
<organism evidence="6 7">
    <name type="scientific">Verruconis gallopava</name>
    <dbReference type="NCBI Taxonomy" id="253628"/>
    <lineage>
        <taxon>Eukaryota</taxon>
        <taxon>Fungi</taxon>
        <taxon>Dikarya</taxon>
        <taxon>Ascomycota</taxon>
        <taxon>Pezizomycotina</taxon>
        <taxon>Dothideomycetes</taxon>
        <taxon>Pleosporomycetidae</taxon>
        <taxon>Venturiales</taxon>
        <taxon>Sympoventuriaceae</taxon>
        <taxon>Verruconis</taxon>
    </lineage>
</organism>
<keyword evidence="4 5" id="KW-0472">Membrane</keyword>
<dbReference type="PANTHER" id="PTHR23502:SF64">
    <property type="entry name" value="TRANSPORTER, PUTATIVE (AFU_ORTHOLOGUE AFUA_3G11760)-RELATED"/>
    <property type="match status" value="1"/>
</dbReference>
<evidence type="ECO:0000256" key="1">
    <source>
        <dbReference type="ARBA" id="ARBA00004141"/>
    </source>
</evidence>
<keyword evidence="3 5" id="KW-1133">Transmembrane helix</keyword>
<evidence type="ECO:0000256" key="3">
    <source>
        <dbReference type="ARBA" id="ARBA00022989"/>
    </source>
</evidence>
<dbReference type="RefSeq" id="XP_016208948.1">
    <property type="nucleotide sequence ID" value="XM_016363190.1"/>
</dbReference>
<feature type="transmembrane region" description="Helical" evidence="5">
    <location>
        <begin position="65"/>
        <end position="82"/>
    </location>
</feature>
<dbReference type="PANTHER" id="PTHR23502">
    <property type="entry name" value="MAJOR FACILITATOR SUPERFAMILY"/>
    <property type="match status" value="1"/>
</dbReference>
<dbReference type="VEuPathDB" id="FungiDB:PV09_09184"/>
<dbReference type="OrthoDB" id="3066029at2759"/>
<name>A0A0D2AJH9_9PEZI</name>
<feature type="transmembrane region" description="Helical" evidence="5">
    <location>
        <begin position="23"/>
        <end position="44"/>
    </location>
</feature>
<dbReference type="GO" id="GO:0022857">
    <property type="term" value="F:transmembrane transporter activity"/>
    <property type="evidence" value="ECO:0007669"/>
    <property type="project" value="TreeGrafter"/>
</dbReference>
<keyword evidence="7" id="KW-1185">Reference proteome</keyword>
<evidence type="ECO:0000256" key="5">
    <source>
        <dbReference type="SAM" id="Phobius"/>
    </source>
</evidence>
<sequence length="130" mass="13957">MGIVIPGCVLVYGWCIDRAKGGVAVPVIMLFLQGVAQLFCFPSLNTYCLDVMQSRSSEVVAGNYGLRYMFGALGTAVCLPGIQSIGVGWFSTISALFLVVVTGAVCVEIRYGRTWRERIDAKKKAAPTVA</sequence>
<evidence type="ECO:0000313" key="6">
    <source>
        <dbReference type="EMBL" id="KIV99078.1"/>
    </source>
</evidence>
<dbReference type="RefSeq" id="XP_016208947.1">
    <property type="nucleotide sequence ID" value="XM_016363189.1"/>
</dbReference>
<keyword evidence="2 5" id="KW-0812">Transmembrane</keyword>
<proteinExistence type="predicted"/>
<evidence type="ECO:0008006" key="8">
    <source>
        <dbReference type="Google" id="ProtNLM"/>
    </source>
</evidence>
<dbReference type="STRING" id="253628.A0A0D2AJH9"/>
<dbReference type="Proteomes" id="UP000053259">
    <property type="component" value="Unassembled WGS sequence"/>
</dbReference>
<protein>
    <recommendedName>
        <fullName evidence="8">Major facilitator superfamily (MFS) profile domain-containing protein</fullName>
    </recommendedName>
</protein>
<comment type="subcellular location">
    <subcellularLocation>
        <location evidence="1">Membrane</location>
        <topology evidence="1">Multi-pass membrane protein</topology>
    </subcellularLocation>
</comment>
<accession>A0A0D2AJH9</accession>
<dbReference type="GO" id="GO:0005886">
    <property type="term" value="C:plasma membrane"/>
    <property type="evidence" value="ECO:0007669"/>
    <property type="project" value="TreeGrafter"/>
</dbReference>
<evidence type="ECO:0000256" key="2">
    <source>
        <dbReference type="ARBA" id="ARBA00022692"/>
    </source>
</evidence>
<gene>
    <name evidence="6" type="ORF">PV09_09184</name>
</gene>
<dbReference type="SUPFAM" id="SSF103473">
    <property type="entry name" value="MFS general substrate transporter"/>
    <property type="match status" value="1"/>
</dbReference>
<dbReference type="AlphaFoldDB" id="A0A0D2AJH9"/>
<dbReference type="InterPro" id="IPR036259">
    <property type="entry name" value="MFS_trans_sf"/>
</dbReference>
<evidence type="ECO:0000256" key="4">
    <source>
        <dbReference type="ARBA" id="ARBA00023136"/>
    </source>
</evidence>